<dbReference type="AlphaFoldDB" id="A0AAD7FNR1"/>
<reference evidence="1" key="1">
    <citation type="submission" date="2023-03" db="EMBL/GenBank/DDBJ databases">
        <title>Massive genome expansion in bonnet fungi (Mycena s.s.) driven by repeated elements and novel gene families across ecological guilds.</title>
        <authorList>
            <consortium name="Lawrence Berkeley National Laboratory"/>
            <person name="Harder C.B."/>
            <person name="Miyauchi S."/>
            <person name="Viragh M."/>
            <person name="Kuo A."/>
            <person name="Thoen E."/>
            <person name="Andreopoulos B."/>
            <person name="Lu D."/>
            <person name="Skrede I."/>
            <person name="Drula E."/>
            <person name="Henrissat B."/>
            <person name="Morin E."/>
            <person name="Kohler A."/>
            <person name="Barry K."/>
            <person name="LaButti K."/>
            <person name="Morin E."/>
            <person name="Salamov A."/>
            <person name="Lipzen A."/>
            <person name="Mereny Z."/>
            <person name="Hegedus B."/>
            <person name="Baldrian P."/>
            <person name="Stursova M."/>
            <person name="Weitz H."/>
            <person name="Taylor A."/>
            <person name="Grigoriev I.V."/>
            <person name="Nagy L.G."/>
            <person name="Martin F."/>
            <person name="Kauserud H."/>
        </authorList>
    </citation>
    <scope>NUCLEOTIDE SEQUENCE</scope>
    <source>
        <strain evidence="1">CBHHK067</strain>
    </source>
</reference>
<organism evidence="1 2">
    <name type="scientific">Mycena rosella</name>
    <name type="common">Pink bonnet</name>
    <name type="synonym">Agaricus rosellus</name>
    <dbReference type="NCBI Taxonomy" id="1033263"/>
    <lineage>
        <taxon>Eukaryota</taxon>
        <taxon>Fungi</taxon>
        <taxon>Dikarya</taxon>
        <taxon>Basidiomycota</taxon>
        <taxon>Agaricomycotina</taxon>
        <taxon>Agaricomycetes</taxon>
        <taxon>Agaricomycetidae</taxon>
        <taxon>Agaricales</taxon>
        <taxon>Marasmiineae</taxon>
        <taxon>Mycenaceae</taxon>
        <taxon>Mycena</taxon>
    </lineage>
</organism>
<proteinExistence type="predicted"/>
<accession>A0AAD7FNR1</accession>
<evidence type="ECO:0000313" key="2">
    <source>
        <dbReference type="Proteomes" id="UP001221757"/>
    </source>
</evidence>
<protein>
    <submittedName>
        <fullName evidence="1">Uncharacterized protein</fullName>
    </submittedName>
</protein>
<sequence>MALREVAETWYRRACQIEHQAQISLLVTFILSAGIVTGLTLPEAVEEEQGQCGRPNAVCFLNNPGTCCSGNCCCGFDSGSESSCSFTSCSPAQEAGTQPGVSVYT</sequence>
<name>A0AAD7FNR1_MYCRO</name>
<comment type="caution">
    <text evidence="1">The sequence shown here is derived from an EMBL/GenBank/DDBJ whole genome shotgun (WGS) entry which is preliminary data.</text>
</comment>
<dbReference type="Proteomes" id="UP001221757">
    <property type="component" value="Unassembled WGS sequence"/>
</dbReference>
<gene>
    <name evidence="1" type="ORF">B0H17DRAFT_1150630</name>
</gene>
<evidence type="ECO:0000313" key="1">
    <source>
        <dbReference type="EMBL" id="KAJ7629316.1"/>
    </source>
</evidence>
<keyword evidence="2" id="KW-1185">Reference proteome</keyword>
<dbReference type="EMBL" id="JARKIE010000546">
    <property type="protein sequence ID" value="KAJ7629316.1"/>
    <property type="molecule type" value="Genomic_DNA"/>
</dbReference>